<dbReference type="InterPro" id="IPR002885">
    <property type="entry name" value="PPR_rpt"/>
</dbReference>
<feature type="repeat" description="PPR" evidence="2">
    <location>
        <begin position="378"/>
        <end position="412"/>
    </location>
</feature>
<evidence type="ECO:0000256" key="2">
    <source>
        <dbReference type="PROSITE-ProRule" id="PRU00708"/>
    </source>
</evidence>
<dbReference type="SUPFAM" id="SSF81901">
    <property type="entry name" value="HCP-like"/>
    <property type="match status" value="1"/>
</dbReference>
<gene>
    <name evidence="3" type="ORF">K7432_000990</name>
</gene>
<evidence type="ECO:0000256" key="1">
    <source>
        <dbReference type="ARBA" id="ARBA00022737"/>
    </source>
</evidence>
<dbReference type="Pfam" id="PF01535">
    <property type="entry name" value="PPR"/>
    <property type="match status" value="1"/>
</dbReference>
<feature type="repeat" description="PPR" evidence="2">
    <location>
        <begin position="308"/>
        <end position="342"/>
    </location>
</feature>
<sequence>MNRIVAQLALSLRSPSLRGISTTTGLVRSLPKLNLIRTGSLTGVRTFQNVANVVYNVNIQNSEGLTWKDDLHKAIDNHYFRDAWTLYQDNGIGGKGNFTSEDYDVLLQYFDRSKAQQVFEDIPKSGLNYTPDNYSHMFKNMLKYKDSEGALKLWEQLVNDSNVKPALTHYNIIMSILLKHSNDIPRIDSIYSQILADGFEPDDNTFGVLIASRLEVNKIEEAKNILADMEKQGIKKGPVAHNVFISRFVFNDEMESALKMFDRMVNFGIKPSTRTFNSLLNGYIKHHNIASAEKLYNEDMKKYEVTPDVVTINILIKGYMQTGDLDSAVKAFDSLAEYGIRPATATFNTLITGFGNAQEMQRVMEIYSQMRKFRVRPNLQTFTNLITQFGRYGNLNQAIYFYQDLEKFNIKPDAAVFNALIQTCYSLQKPEMAKKVIFEQLNALGRSSSLTLGFMVDTYIESGRLEDGKAAVEEIKSLLPADQWDNLAQGIAEKFVKASKQAAAVPVENPTQD</sequence>
<dbReference type="EMBL" id="JASJQH010006895">
    <property type="protein sequence ID" value="KAK9728508.1"/>
    <property type="molecule type" value="Genomic_DNA"/>
</dbReference>
<dbReference type="InterPro" id="IPR050667">
    <property type="entry name" value="PPR-containing_protein"/>
</dbReference>
<dbReference type="PROSITE" id="PS51375">
    <property type="entry name" value="PPR"/>
    <property type="match status" value="5"/>
</dbReference>
<feature type="repeat" description="PPR" evidence="2">
    <location>
        <begin position="272"/>
        <end position="307"/>
    </location>
</feature>
<evidence type="ECO:0000313" key="4">
    <source>
        <dbReference type="Proteomes" id="UP001479436"/>
    </source>
</evidence>
<name>A0ABR2WAE3_9FUNG</name>
<dbReference type="Pfam" id="PF13041">
    <property type="entry name" value="PPR_2"/>
    <property type="match status" value="2"/>
</dbReference>
<dbReference type="Proteomes" id="UP001479436">
    <property type="component" value="Unassembled WGS sequence"/>
</dbReference>
<keyword evidence="4" id="KW-1185">Reference proteome</keyword>
<dbReference type="PANTHER" id="PTHR47939:SF13">
    <property type="entry name" value="OS03G0201400 PROTEIN"/>
    <property type="match status" value="1"/>
</dbReference>
<feature type="repeat" description="PPR" evidence="2">
    <location>
        <begin position="343"/>
        <end position="377"/>
    </location>
</feature>
<evidence type="ECO:0008006" key="5">
    <source>
        <dbReference type="Google" id="ProtNLM"/>
    </source>
</evidence>
<organism evidence="3 4">
    <name type="scientific">Basidiobolus ranarum</name>
    <dbReference type="NCBI Taxonomy" id="34480"/>
    <lineage>
        <taxon>Eukaryota</taxon>
        <taxon>Fungi</taxon>
        <taxon>Fungi incertae sedis</taxon>
        <taxon>Zoopagomycota</taxon>
        <taxon>Entomophthoromycotina</taxon>
        <taxon>Basidiobolomycetes</taxon>
        <taxon>Basidiobolales</taxon>
        <taxon>Basidiobolaceae</taxon>
        <taxon>Basidiobolus</taxon>
    </lineage>
</organism>
<feature type="repeat" description="PPR" evidence="2">
    <location>
        <begin position="237"/>
        <end position="271"/>
    </location>
</feature>
<reference evidence="3 4" key="1">
    <citation type="submission" date="2023-04" db="EMBL/GenBank/DDBJ databases">
        <title>Genome of Basidiobolus ranarum AG-B5.</title>
        <authorList>
            <person name="Stajich J.E."/>
            <person name="Carter-House D."/>
            <person name="Gryganskyi A."/>
        </authorList>
    </citation>
    <scope>NUCLEOTIDE SEQUENCE [LARGE SCALE GENOMIC DNA]</scope>
    <source>
        <strain evidence="3 4">AG-B5</strain>
    </source>
</reference>
<accession>A0ABR2WAE3</accession>
<dbReference type="Gene3D" id="1.25.40.10">
    <property type="entry name" value="Tetratricopeptide repeat domain"/>
    <property type="match status" value="3"/>
</dbReference>
<dbReference type="InterPro" id="IPR011990">
    <property type="entry name" value="TPR-like_helical_dom_sf"/>
</dbReference>
<protein>
    <recommendedName>
        <fullName evidence="5">Pentatricopeptide repeat-containing protein</fullName>
    </recommendedName>
</protein>
<dbReference type="PANTHER" id="PTHR47939">
    <property type="entry name" value="MEMBRANE-ASSOCIATED SALT-INDUCIBLE PROTEIN-LIKE"/>
    <property type="match status" value="1"/>
</dbReference>
<proteinExistence type="predicted"/>
<comment type="caution">
    <text evidence="3">The sequence shown here is derived from an EMBL/GenBank/DDBJ whole genome shotgun (WGS) entry which is preliminary data.</text>
</comment>
<keyword evidence="1" id="KW-0677">Repeat</keyword>
<dbReference type="NCBIfam" id="TIGR00756">
    <property type="entry name" value="PPR"/>
    <property type="match status" value="5"/>
</dbReference>
<evidence type="ECO:0000313" key="3">
    <source>
        <dbReference type="EMBL" id="KAK9728508.1"/>
    </source>
</evidence>